<accession>A0ABM3M9S1</accession>
<dbReference type="PROSITE" id="PS00028">
    <property type="entry name" value="ZINC_FINGER_C2H2_1"/>
    <property type="match status" value="4"/>
</dbReference>
<evidence type="ECO:0000256" key="1">
    <source>
        <dbReference type="ARBA" id="ARBA00022723"/>
    </source>
</evidence>
<protein>
    <submittedName>
        <fullName evidence="7">Zinc finger protein 470-like isoform X1</fullName>
    </submittedName>
</protein>
<dbReference type="PROSITE" id="PS50157">
    <property type="entry name" value="ZINC_FINGER_C2H2_2"/>
    <property type="match status" value="4"/>
</dbReference>
<dbReference type="SUPFAM" id="SSF57667">
    <property type="entry name" value="beta-beta-alpha zinc fingers"/>
    <property type="match status" value="2"/>
</dbReference>
<name>A0ABM3M9S1_GALME</name>
<dbReference type="Proteomes" id="UP001652740">
    <property type="component" value="Unplaced"/>
</dbReference>
<sequence>MGDENMFYCSFVSIHYIICECGETFPSEEVLKTHLETDHAIKSEKKDKTVSFVKPKEEPYTQNQIVHITVDDQGLEKAVNLDHGTVKLEKKIVKLENNTMTLQDEVDTRNRTVKLDPRVRNLRKERAPRPAHSNVRSIVCEVCGKRYASNAALRYHQRVHTGERPYQCSYCPKTFTMPLFLQIHLRTHTGERPYPCPSCPKAFSNRAALLRHDRVHTGAKPYQCPKCGKAFTQSNSMKLHVHTVHLKMPAPYKSKRRREESRARQLRNIEHKRIEQKLCDNVKTEAEEVCVVKPEVELYQEVEEGEEVYYGLDMAGEEEVTYEVVYQQE</sequence>
<dbReference type="InterPro" id="IPR013087">
    <property type="entry name" value="Znf_C2H2_type"/>
</dbReference>
<dbReference type="PANTHER" id="PTHR23235:SF176">
    <property type="entry name" value="C2H2-TYPE DOMAIN-CONTAINING PROTEIN"/>
    <property type="match status" value="1"/>
</dbReference>
<reference evidence="7" key="1">
    <citation type="submission" date="2025-08" db="UniProtKB">
        <authorList>
            <consortium name="RefSeq"/>
        </authorList>
    </citation>
    <scope>IDENTIFICATION</scope>
    <source>
        <tissue evidence="7">Whole larvae</tissue>
    </source>
</reference>
<gene>
    <name evidence="7" type="primary">LOC113513754</name>
</gene>
<feature type="domain" description="C2H2-type" evidence="5">
    <location>
        <begin position="138"/>
        <end position="165"/>
    </location>
</feature>
<dbReference type="PANTHER" id="PTHR23235">
    <property type="entry name" value="KRUEPPEL-LIKE TRANSCRIPTION FACTOR"/>
    <property type="match status" value="1"/>
</dbReference>
<evidence type="ECO:0000256" key="4">
    <source>
        <dbReference type="PROSITE-ProRule" id="PRU00042"/>
    </source>
</evidence>
<evidence type="ECO:0000313" key="6">
    <source>
        <dbReference type="Proteomes" id="UP001652740"/>
    </source>
</evidence>
<feature type="domain" description="C2H2-type" evidence="5">
    <location>
        <begin position="222"/>
        <end position="245"/>
    </location>
</feature>
<keyword evidence="3" id="KW-0862">Zinc</keyword>
<dbReference type="Pfam" id="PF00096">
    <property type="entry name" value="zf-C2H2"/>
    <property type="match status" value="4"/>
</dbReference>
<dbReference type="RefSeq" id="XP_052748198.1">
    <property type="nucleotide sequence ID" value="XM_052892238.1"/>
</dbReference>
<proteinExistence type="predicted"/>
<evidence type="ECO:0000259" key="5">
    <source>
        <dbReference type="PROSITE" id="PS50157"/>
    </source>
</evidence>
<feature type="domain" description="C2H2-type" evidence="5">
    <location>
        <begin position="166"/>
        <end position="193"/>
    </location>
</feature>
<dbReference type="Gene3D" id="3.30.160.60">
    <property type="entry name" value="Classic Zinc Finger"/>
    <property type="match status" value="4"/>
</dbReference>
<dbReference type="InterPro" id="IPR036236">
    <property type="entry name" value="Znf_C2H2_sf"/>
</dbReference>
<feature type="domain" description="C2H2-type" evidence="5">
    <location>
        <begin position="194"/>
        <end position="221"/>
    </location>
</feature>
<evidence type="ECO:0000313" key="7">
    <source>
        <dbReference type="RefSeq" id="XP_052748198.1"/>
    </source>
</evidence>
<evidence type="ECO:0000256" key="2">
    <source>
        <dbReference type="ARBA" id="ARBA00022771"/>
    </source>
</evidence>
<keyword evidence="1" id="KW-0479">Metal-binding</keyword>
<keyword evidence="6" id="KW-1185">Reference proteome</keyword>
<organism evidence="6 7">
    <name type="scientific">Galleria mellonella</name>
    <name type="common">Greater wax moth</name>
    <dbReference type="NCBI Taxonomy" id="7137"/>
    <lineage>
        <taxon>Eukaryota</taxon>
        <taxon>Metazoa</taxon>
        <taxon>Ecdysozoa</taxon>
        <taxon>Arthropoda</taxon>
        <taxon>Hexapoda</taxon>
        <taxon>Insecta</taxon>
        <taxon>Pterygota</taxon>
        <taxon>Neoptera</taxon>
        <taxon>Endopterygota</taxon>
        <taxon>Lepidoptera</taxon>
        <taxon>Glossata</taxon>
        <taxon>Ditrysia</taxon>
        <taxon>Pyraloidea</taxon>
        <taxon>Pyralidae</taxon>
        <taxon>Galleriinae</taxon>
        <taxon>Galleria</taxon>
    </lineage>
</organism>
<dbReference type="SMART" id="SM00355">
    <property type="entry name" value="ZnF_C2H2"/>
    <property type="match status" value="5"/>
</dbReference>
<dbReference type="GeneID" id="113513754"/>
<keyword evidence="2 4" id="KW-0863">Zinc-finger</keyword>
<evidence type="ECO:0000256" key="3">
    <source>
        <dbReference type="ARBA" id="ARBA00022833"/>
    </source>
</evidence>